<dbReference type="PROSITE" id="PS51257">
    <property type="entry name" value="PROKAR_LIPOPROTEIN"/>
    <property type="match status" value="1"/>
</dbReference>
<feature type="signal peptide" evidence="7">
    <location>
        <begin position="1"/>
        <end position="23"/>
    </location>
</feature>
<keyword evidence="6 9" id="KW-0482">Metalloprotease</keyword>
<dbReference type="Gene3D" id="3.30.2010.10">
    <property type="entry name" value="Metalloproteases ('zincins'), catalytic domain"/>
    <property type="match status" value="1"/>
</dbReference>
<keyword evidence="2" id="KW-0645">Protease</keyword>
<evidence type="ECO:0000256" key="2">
    <source>
        <dbReference type="ARBA" id="ARBA00022670"/>
    </source>
</evidence>
<keyword evidence="10" id="KW-1185">Reference proteome</keyword>
<evidence type="ECO:0000256" key="4">
    <source>
        <dbReference type="ARBA" id="ARBA00022801"/>
    </source>
</evidence>
<keyword evidence="3" id="KW-0479">Metal-binding</keyword>
<evidence type="ECO:0000313" key="9">
    <source>
        <dbReference type="EMBL" id="MFD2259314.1"/>
    </source>
</evidence>
<dbReference type="Pfam" id="PF01435">
    <property type="entry name" value="Peptidase_M48"/>
    <property type="match status" value="1"/>
</dbReference>
<dbReference type="EMBL" id="JBHUIR010000020">
    <property type="protein sequence ID" value="MFD2259314.1"/>
    <property type="molecule type" value="Genomic_DNA"/>
</dbReference>
<dbReference type="InterPro" id="IPR018392">
    <property type="entry name" value="LysM"/>
</dbReference>
<dbReference type="GO" id="GO:0008237">
    <property type="term" value="F:metallopeptidase activity"/>
    <property type="evidence" value="ECO:0007669"/>
    <property type="project" value="UniProtKB-KW"/>
</dbReference>
<keyword evidence="4" id="KW-0378">Hydrolase</keyword>
<accession>A0ABW5DFZ4</accession>
<protein>
    <submittedName>
        <fullName evidence="9">M48 family metalloprotease</fullName>
    </submittedName>
</protein>
<reference evidence="10" key="1">
    <citation type="journal article" date="2019" name="Int. J. Syst. Evol. Microbiol.">
        <title>The Global Catalogue of Microorganisms (GCM) 10K type strain sequencing project: providing services to taxonomists for standard genome sequencing and annotation.</title>
        <authorList>
            <consortium name="The Broad Institute Genomics Platform"/>
            <consortium name="The Broad Institute Genome Sequencing Center for Infectious Disease"/>
            <person name="Wu L."/>
            <person name="Ma J."/>
        </authorList>
    </citation>
    <scope>NUCLEOTIDE SEQUENCE [LARGE SCALE GENOMIC DNA]</scope>
    <source>
        <strain evidence="10">KCTC 23707</strain>
    </source>
</reference>
<comment type="caution">
    <text evidence="9">The sequence shown here is derived from an EMBL/GenBank/DDBJ whole genome shotgun (WGS) entry which is preliminary data.</text>
</comment>
<dbReference type="InterPro" id="IPR001915">
    <property type="entry name" value="Peptidase_M48"/>
</dbReference>
<evidence type="ECO:0000259" key="8">
    <source>
        <dbReference type="PROSITE" id="PS51782"/>
    </source>
</evidence>
<keyword evidence="5" id="KW-0862">Zinc</keyword>
<sequence length="486" mass="52119">MSLQARLLGACAAAALLAGCATTDLVESSFTPPHDPVTVDTVMRGDRVASMAARQHPKILQTYGGEYSDPKLERMLARIVGKLTLDPDNPNQTYRITILDSPNVNAFALPGGFLYVTRGLLALANDSAEVAAVLAHEMAHVTANHGLERQRLEAQTQLASRVVTEVLGADPVARAAVVRGKLQLAQFSRNQELEADVIGIRSIGRAGFDPYAAARFIRSMDAYQKLRDVSGATDPSLDFLATHPNAPKRIELALQQAEQFGAPGYGVTDRDQFLAGIDGLIFGDKPEQGYVRGNSFLHPTLGIGFSVPEDFKLDNAAGEVIATGPGDLAFRFDGVTVNRNISMTDYLRGTWLAGVDPASIRPLTLNGLEAATATAHADQWKFRVTVLRVGDQVYRLLTGAPASNSRLDQVANSIASSFRVLSKQEIASLQPLRVRIITVQPGETVATLANKMTGVSRKVELFRVLNGLGPGGNVSAGDKVKIITDR</sequence>
<gene>
    <name evidence="9" type="ORF">ACFSMZ_06005</name>
</gene>
<evidence type="ECO:0000313" key="10">
    <source>
        <dbReference type="Proteomes" id="UP001597373"/>
    </source>
</evidence>
<keyword evidence="7" id="KW-0732">Signal</keyword>
<evidence type="ECO:0000256" key="3">
    <source>
        <dbReference type="ARBA" id="ARBA00022723"/>
    </source>
</evidence>
<dbReference type="CDD" id="cd07324">
    <property type="entry name" value="M48C_Oma1-like"/>
    <property type="match status" value="1"/>
</dbReference>
<dbReference type="PROSITE" id="PS51782">
    <property type="entry name" value="LYSM"/>
    <property type="match status" value="1"/>
</dbReference>
<feature type="chain" id="PRO_5046951930" evidence="7">
    <location>
        <begin position="24"/>
        <end position="486"/>
    </location>
</feature>
<feature type="domain" description="LysM" evidence="8">
    <location>
        <begin position="435"/>
        <end position="482"/>
    </location>
</feature>
<proteinExistence type="predicted"/>
<evidence type="ECO:0000256" key="7">
    <source>
        <dbReference type="SAM" id="SignalP"/>
    </source>
</evidence>
<evidence type="ECO:0000256" key="5">
    <source>
        <dbReference type="ARBA" id="ARBA00022833"/>
    </source>
</evidence>
<dbReference type="Proteomes" id="UP001597373">
    <property type="component" value="Unassembled WGS sequence"/>
</dbReference>
<comment type="cofactor">
    <cofactor evidence="1">
        <name>Zn(2+)</name>
        <dbReference type="ChEBI" id="CHEBI:29105"/>
    </cofactor>
</comment>
<dbReference type="PANTHER" id="PTHR22726:SF1">
    <property type="entry name" value="METALLOENDOPEPTIDASE OMA1, MITOCHONDRIAL"/>
    <property type="match status" value="1"/>
</dbReference>
<dbReference type="InterPro" id="IPR051156">
    <property type="entry name" value="Mito/Outer_Membr_Metalloprot"/>
</dbReference>
<organism evidence="9 10">
    <name type="scientific">Chelativorans composti</name>
    <dbReference type="NCBI Taxonomy" id="768533"/>
    <lineage>
        <taxon>Bacteria</taxon>
        <taxon>Pseudomonadati</taxon>
        <taxon>Pseudomonadota</taxon>
        <taxon>Alphaproteobacteria</taxon>
        <taxon>Hyphomicrobiales</taxon>
        <taxon>Phyllobacteriaceae</taxon>
        <taxon>Chelativorans</taxon>
    </lineage>
</organism>
<evidence type="ECO:0000256" key="1">
    <source>
        <dbReference type="ARBA" id="ARBA00001947"/>
    </source>
</evidence>
<dbReference type="CDD" id="cd00118">
    <property type="entry name" value="LysM"/>
    <property type="match status" value="1"/>
</dbReference>
<evidence type="ECO:0000256" key="6">
    <source>
        <dbReference type="ARBA" id="ARBA00023049"/>
    </source>
</evidence>
<dbReference type="RefSeq" id="WP_378188242.1">
    <property type="nucleotide sequence ID" value="NZ_BAABGS010000018.1"/>
</dbReference>
<dbReference type="PANTHER" id="PTHR22726">
    <property type="entry name" value="METALLOENDOPEPTIDASE OMA1"/>
    <property type="match status" value="1"/>
</dbReference>
<name>A0ABW5DFZ4_9HYPH</name>